<protein>
    <submittedName>
        <fullName evidence="1">Uncharacterized protein</fullName>
    </submittedName>
</protein>
<name>A0AAF0J7J5_9BASI</name>
<proteinExistence type="predicted"/>
<sequence>MSALQSAAPRYIAAQLASLNEFIETEANNANMFGEHEHDNMHSILYGAESSRPDTGSDGLPAVHYRDTDNRLPALAVHPSVSIPDTKVNYLGMLLRTIPDLDITAREDAMVAHCTESYEDDTIDAHIAAHDERSLRALRAWHHLKNAPDADGNTYDFFMRVDDE</sequence>
<dbReference type="AlphaFoldDB" id="A0AAF0J7J5"/>
<organism evidence="1 2">
    <name type="scientific">Malassezia cuniculi</name>
    <dbReference type="NCBI Taxonomy" id="948313"/>
    <lineage>
        <taxon>Eukaryota</taxon>
        <taxon>Fungi</taxon>
        <taxon>Dikarya</taxon>
        <taxon>Basidiomycota</taxon>
        <taxon>Ustilaginomycotina</taxon>
        <taxon>Malasseziomycetes</taxon>
        <taxon>Malasseziales</taxon>
        <taxon>Malasseziaceae</taxon>
        <taxon>Malassezia</taxon>
    </lineage>
</organism>
<reference evidence="1" key="1">
    <citation type="submission" date="2023-03" db="EMBL/GenBank/DDBJ databases">
        <title>Mating type loci evolution in Malassezia.</title>
        <authorList>
            <person name="Coelho M.A."/>
        </authorList>
    </citation>
    <scope>NUCLEOTIDE SEQUENCE</scope>
    <source>
        <strain evidence="1">CBS 11721</strain>
    </source>
</reference>
<keyword evidence="2" id="KW-1185">Reference proteome</keyword>
<dbReference type="Proteomes" id="UP001219933">
    <property type="component" value="Chromosome 4"/>
</dbReference>
<gene>
    <name evidence="1" type="ORF">MCUN1_003192</name>
</gene>
<evidence type="ECO:0000313" key="1">
    <source>
        <dbReference type="EMBL" id="WFD36313.1"/>
    </source>
</evidence>
<accession>A0AAF0J7J5</accession>
<dbReference type="EMBL" id="CP119880">
    <property type="protein sequence ID" value="WFD36313.1"/>
    <property type="molecule type" value="Genomic_DNA"/>
</dbReference>
<evidence type="ECO:0000313" key="2">
    <source>
        <dbReference type="Proteomes" id="UP001219933"/>
    </source>
</evidence>